<evidence type="ECO:0000259" key="1">
    <source>
        <dbReference type="Pfam" id="PF16107"/>
    </source>
</evidence>
<protein>
    <recommendedName>
        <fullName evidence="1">DUF4825 domain-containing protein</fullName>
    </recommendedName>
</protein>
<dbReference type="PROSITE" id="PS51257">
    <property type="entry name" value="PROKAR_LIPOPROTEIN"/>
    <property type="match status" value="1"/>
</dbReference>
<dbReference type="AlphaFoldDB" id="A0A1V4SUE0"/>
<dbReference type="Pfam" id="PF16107">
    <property type="entry name" value="DUF4825"/>
    <property type="match status" value="1"/>
</dbReference>
<dbReference type="RefSeq" id="WP_080023571.1">
    <property type="nucleotide sequence ID" value="NZ_LTAY01000059.1"/>
</dbReference>
<dbReference type="Proteomes" id="UP000191448">
    <property type="component" value="Unassembled WGS sequence"/>
</dbReference>
<evidence type="ECO:0000313" key="3">
    <source>
        <dbReference type="Proteomes" id="UP000191448"/>
    </source>
</evidence>
<accession>A0A1V4SUE0</accession>
<dbReference type="OrthoDB" id="9804799at2"/>
<feature type="domain" description="DUF4825" evidence="1">
    <location>
        <begin position="47"/>
        <end position="131"/>
    </location>
</feature>
<sequence length="151" mass="17232">MKNLIKILSTTIMALVLIGCNNENISVNNKSEEITKIDIEKLSSLSGSLVGNNSDMIKLVNNLPGNIYFDKLELYTEKEPYGMKVTYSKNGISDKKINEFIKDYKDLSYKNAREMFILVSNLGYVEFDFSDLGGEVLNFKKNEFVSEKCEW</sequence>
<gene>
    <name evidence="2" type="ORF">CLTHE_23250</name>
</gene>
<dbReference type="InterPro" id="IPR032250">
    <property type="entry name" value="DUF4825"/>
</dbReference>
<name>A0A1V4SUE0_9CLOT</name>
<comment type="caution">
    <text evidence="2">The sequence shown here is derived from an EMBL/GenBank/DDBJ whole genome shotgun (WGS) entry which is preliminary data.</text>
</comment>
<reference evidence="2 3" key="1">
    <citation type="submission" date="2016-02" db="EMBL/GenBank/DDBJ databases">
        <title>Genome sequence of Clostridium thermobutyricum DSM 4928.</title>
        <authorList>
            <person name="Poehlein A."/>
            <person name="Daniel R."/>
        </authorList>
    </citation>
    <scope>NUCLEOTIDE SEQUENCE [LARGE SCALE GENOMIC DNA]</scope>
    <source>
        <strain evidence="2 3">DSM 4928</strain>
    </source>
</reference>
<evidence type="ECO:0000313" key="2">
    <source>
        <dbReference type="EMBL" id="OPX47086.1"/>
    </source>
</evidence>
<organism evidence="2 3">
    <name type="scientific">Clostridium thermobutyricum DSM 4928</name>
    <dbReference type="NCBI Taxonomy" id="1121339"/>
    <lineage>
        <taxon>Bacteria</taxon>
        <taxon>Bacillati</taxon>
        <taxon>Bacillota</taxon>
        <taxon>Clostridia</taxon>
        <taxon>Eubacteriales</taxon>
        <taxon>Clostridiaceae</taxon>
        <taxon>Clostridium</taxon>
    </lineage>
</organism>
<dbReference type="EMBL" id="LTAY01000059">
    <property type="protein sequence ID" value="OPX47086.1"/>
    <property type="molecule type" value="Genomic_DNA"/>
</dbReference>
<proteinExistence type="predicted"/>